<dbReference type="STRING" id="1447875.A0A2B7XRJ1"/>
<name>A0A2B7XRJ1_9EURO</name>
<gene>
    <name evidence="2" type="ORF">AJ79_04643</name>
</gene>
<feature type="compositionally biased region" description="Low complexity" evidence="1">
    <location>
        <begin position="98"/>
        <end position="110"/>
    </location>
</feature>
<evidence type="ECO:0000256" key="1">
    <source>
        <dbReference type="SAM" id="MobiDB-lite"/>
    </source>
</evidence>
<dbReference type="AlphaFoldDB" id="A0A2B7XRJ1"/>
<keyword evidence="3" id="KW-1185">Reference proteome</keyword>
<evidence type="ECO:0000313" key="2">
    <source>
        <dbReference type="EMBL" id="PGH11846.1"/>
    </source>
</evidence>
<accession>A0A2B7XRJ1</accession>
<evidence type="ECO:0000313" key="3">
    <source>
        <dbReference type="Proteomes" id="UP000223968"/>
    </source>
</evidence>
<organism evidence="2 3">
    <name type="scientific">Helicocarpus griseus UAMH5409</name>
    <dbReference type="NCBI Taxonomy" id="1447875"/>
    <lineage>
        <taxon>Eukaryota</taxon>
        <taxon>Fungi</taxon>
        <taxon>Dikarya</taxon>
        <taxon>Ascomycota</taxon>
        <taxon>Pezizomycotina</taxon>
        <taxon>Eurotiomycetes</taxon>
        <taxon>Eurotiomycetidae</taxon>
        <taxon>Onygenales</taxon>
        <taxon>Ajellomycetaceae</taxon>
        <taxon>Helicocarpus</taxon>
    </lineage>
</organism>
<sequence>MSLKRKASFTTITSPSNYLTYHHPTSPIPFMGTASITVDEPPRHLHSRTRKRFRNDRPDDQTIYDKTLQWLFSAQKKPQQSHNHMAPAEEDADVLEEPSPFASSSASPDPNQQTLQKFFQPMRTFPNQQAGNTSTQLPSNDVPVTQAQWTPAARLNSTQAQLHSVSSSTASEGMDVDMEMHMDVDCAVVESDMSLEQVQEKRWVGGIGWM</sequence>
<reference evidence="2 3" key="1">
    <citation type="submission" date="2017-10" db="EMBL/GenBank/DDBJ databases">
        <title>Comparative genomics in systemic dimorphic fungi from Ajellomycetaceae.</title>
        <authorList>
            <person name="Munoz J.F."/>
            <person name="Mcewen J.G."/>
            <person name="Clay O.K."/>
            <person name="Cuomo C.A."/>
        </authorList>
    </citation>
    <scope>NUCLEOTIDE SEQUENCE [LARGE SCALE GENOMIC DNA]</scope>
    <source>
        <strain evidence="2 3">UAMH5409</strain>
    </source>
</reference>
<dbReference type="Proteomes" id="UP000223968">
    <property type="component" value="Unassembled WGS sequence"/>
</dbReference>
<feature type="region of interest" description="Disordered" evidence="1">
    <location>
        <begin position="75"/>
        <end position="113"/>
    </location>
</feature>
<dbReference type="EMBL" id="PDNB01000067">
    <property type="protein sequence ID" value="PGH11846.1"/>
    <property type="molecule type" value="Genomic_DNA"/>
</dbReference>
<protein>
    <submittedName>
        <fullName evidence="2">Uncharacterized protein</fullName>
    </submittedName>
</protein>
<proteinExistence type="predicted"/>
<dbReference type="OrthoDB" id="5336357at2759"/>
<comment type="caution">
    <text evidence="2">The sequence shown here is derived from an EMBL/GenBank/DDBJ whole genome shotgun (WGS) entry which is preliminary data.</text>
</comment>